<evidence type="ECO:0000313" key="2">
    <source>
        <dbReference type="Proteomes" id="UP001595530"/>
    </source>
</evidence>
<name>A0ABV7F5D5_9BURK</name>
<proteinExistence type="predicted"/>
<dbReference type="EMBL" id="JBHRTP010000052">
    <property type="protein sequence ID" value="MFC3109491.1"/>
    <property type="molecule type" value="Genomic_DNA"/>
</dbReference>
<reference evidence="2" key="1">
    <citation type="journal article" date="2019" name="Int. J. Syst. Evol. Microbiol.">
        <title>The Global Catalogue of Microorganisms (GCM) 10K type strain sequencing project: providing services to taxonomists for standard genome sequencing and annotation.</title>
        <authorList>
            <consortium name="The Broad Institute Genomics Platform"/>
            <consortium name="The Broad Institute Genome Sequencing Center for Infectious Disease"/>
            <person name="Wu L."/>
            <person name="Ma J."/>
        </authorList>
    </citation>
    <scope>NUCLEOTIDE SEQUENCE [LARGE SCALE GENOMIC DNA]</scope>
    <source>
        <strain evidence="2">KCTC 42986</strain>
    </source>
</reference>
<comment type="caution">
    <text evidence="1">The sequence shown here is derived from an EMBL/GenBank/DDBJ whole genome shotgun (WGS) entry which is preliminary data.</text>
</comment>
<evidence type="ECO:0000313" key="1">
    <source>
        <dbReference type="EMBL" id="MFC3109491.1"/>
    </source>
</evidence>
<sequence>MQKLEDIHTLKEGDFHLIEELNLEIVPGFGNKETAKRVALAIGLKTWRYVRLDSPKRTYTLTA</sequence>
<dbReference type="Proteomes" id="UP001595530">
    <property type="component" value="Unassembled WGS sequence"/>
</dbReference>
<accession>A0ABV7F5D5</accession>
<keyword evidence="2" id="KW-1185">Reference proteome</keyword>
<protein>
    <submittedName>
        <fullName evidence="1">Uncharacterized protein</fullName>
    </submittedName>
</protein>
<dbReference type="RefSeq" id="WP_390329316.1">
    <property type="nucleotide sequence ID" value="NZ_JBHRTP010000052.1"/>
</dbReference>
<gene>
    <name evidence="1" type="ORF">ACFOFO_16235</name>
</gene>
<organism evidence="1 2">
    <name type="scientific">Undibacterium arcticum</name>
    <dbReference type="NCBI Taxonomy" id="1762892"/>
    <lineage>
        <taxon>Bacteria</taxon>
        <taxon>Pseudomonadati</taxon>
        <taxon>Pseudomonadota</taxon>
        <taxon>Betaproteobacteria</taxon>
        <taxon>Burkholderiales</taxon>
        <taxon>Oxalobacteraceae</taxon>
        <taxon>Undibacterium</taxon>
    </lineage>
</organism>